<dbReference type="InterPro" id="IPR013517">
    <property type="entry name" value="FG-GAP"/>
</dbReference>
<dbReference type="GO" id="GO:0009897">
    <property type="term" value="C:external side of plasma membrane"/>
    <property type="evidence" value="ECO:0007669"/>
    <property type="project" value="TreeGrafter"/>
</dbReference>
<keyword evidence="2" id="KW-0677">Repeat</keyword>
<name>A0A2D4HNG1_MICLE</name>
<comment type="similarity">
    <text evidence="5">Belongs to the integrin alpha chain family.</text>
</comment>
<protein>
    <recommendedName>
        <fullName evidence="7">Integrin alpha-2 domain-containing protein</fullName>
    </recommendedName>
</protein>
<dbReference type="AlphaFoldDB" id="A0A2D4HNG1"/>
<comment type="subcellular location">
    <subcellularLocation>
        <location evidence="5">Membrane</location>
        <topology evidence="5">Single-pass type I membrane protein</topology>
    </subcellularLocation>
</comment>
<sequence length="114" mass="12252">MMELQTALAGSDLYAARFGDSIANLGDIDNDGFEDVAIGAPQENDLEGSVYIYNGREDGISPTFSQRIQGHQISNSLRMFGQSISGRIDVDSNGYSDVAVGAFLSDSAVLLRWV</sequence>
<dbReference type="PANTHER" id="PTHR23220:SF78">
    <property type="entry name" value="INTEGRIN ALPHA-4"/>
    <property type="match status" value="1"/>
</dbReference>
<dbReference type="GO" id="GO:0098609">
    <property type="term" value="P:cell-cell adhesion"/>
    <property type="evidence" value="ECO:0007669"/>
    <property type="project" value="TreeGrafter"/>
</dbReference>
<evidence type="ECO:0008006" key="7">
    <source>
        <dbReference type="Google" id="ProtNLM"/>
    </source>
</evidence>
<keyword evidence="1" id="KW-0732">Signal</keyword>
<reference evidence="6" key="1">
    <citation type="submission" date="2017-07" db="EMBL/GenBank/DDBJ databases">
        <authorList>
            <person name="Mikheyev A."/>
            <person name="Grau M."/>
        </authorList>
    </citation>
    <scope>NUCLEOTIDE SEQUENCE</scope>
    <source>
        <tissue evidence="6">Venom_gland</tissue>
    </source>
</reference>
<dbReference type="GO" id="GO:0033627">
    <property type="term" value="P:cell adhesion mediated by integrin"/>
    <property type="evidence" value="ECO:0007669"/>
    <property type="project" value="TreeGrafter"/>
</dbReference>
<evidence type="ECO:0000256" key="5">
    <source>
        <dbReference type="RuleBase" id="RU003762"/>
    </source>
</evidence>
<dbReference type="GO" id="GO:0007160">
    <property type="term" value="P:cell-matrix adhesion"/>
    <property type="evidence" value="ECO:0007669"/>
    <property type="project" value="TreeGrafter"/>
</dbReference>
<accession>A0A2D4HNG1</accession>
<dbReference type="PANTHER" id="PTHR23220">
    <property type="entry name" value="INTEGRIN ALPHA"/>
    <property type="match status" value="1"/>
</dbReference>
<organism evidence="6">
    <name type="scientific">Micrurus lemniscatus lemniscatus</name>
    <dbReference type="NCBI Taxonomy" id="129467"/>
    <lineage>
        <taxon>Eukaryota</taxon>
        <taxon>Metazoa</taxon>
        <taxon>Chordata</taxon>
        <taxon>Craniata</taxon>
        <taxon>Vertebrata</taxon>
        <taxon>Euteleostomi</taxon>
        <taxon>Lepidosauria</taxon>
        <taxon>Squamata</taxon>
        <taxon>Bifurcata</taxon>
        <taxon>Unidentata</taxon>
        <taxon>Episquamata</taxon>
        <taxon>Toxicofera</taxon>
        <taxon>Serpentes</taxon>
        <taxon>Colubroidea</taxon>
        <taxon>Elapidae</taxon>
        <taxon>Elapinae</taxon>
        <taxon>Micrurus</taxon>
    </lineage>
</organism>
<dbReference type="SMART" id="SM00191">
    <property type="entry name" value="Int_alpha"/>
    <property type="match status" value="1"/>
</dbReference>
<feature type="repeat" description="FG-GAP" evidence="4">
    <location>
        <begin position="66"/>
        <end position="114"/>
    </location>
</feature>
<evidence type="ECO:0000313" key="6">
    <source>
        <dbReference type="EMBL" id="LAA73456.1"/>
    </source>
</evidence>
<dbReference type="InterPro" id="IPR013519">
    <property type="entry name" value="Int_alpha_beta-p"/>
</dbReference>
<dbReference type="GO" id="GO:0008305">
    <property type="term" value="C:integrin complex"/>
    <property type="evidence" value="ECO:0007669"/>
    <property type="project" value="InterPro"/>
</dbReference>
<dbReference type="InterPro" id="IPR000413">
    <property type="entry name" value="Integrin_alpha"/>
</dbReference>
<feature type="repeat" description="FG-GAP" evidence="4">
    <location>
        <begin position="5"/>
        <end position="62"/>
    </location>
</feature>
<dbReference type="EMBL" id="IACK01050307">
    <property type="protein sequence ID" value="LAA73456.1"/>
    <property type="molecule type" value="Transcribed_RNA"/>
</dbReference>
<evidence type="ECO:0000256" key="2">
    <source>
        <dbReference type="ARBA" id="ARBA00022737"/>
    </source>
</evidence>
<dbReference type="PRINTS" id="PR01185">
    <property type="entry name" value="INTEGRINA"/>
</dbReference>
<keyword evidence="3" id="KW-0325">Glycoprotein</keyword>
<evidence type="ECO:0000256" key="1">
    <source>
        <dbReference type="ARBA" id="ARBA00022729"/>
    </source>
</evidence>
<keyword evidence="5" id="KW-0401">Integrin</keyword>
<reference evidence="6" key="2">
    <citation type="submission" date="2017-11" db="EMBL/GenBank/DDBJ databases">
        <title>Coralsnake Venomics: Analyses of Venom Gland Transcriptomes and Proteomes of Six Brazilian Taxa.</title>
        <authorList>
            <person name="Aird S.D."/>
            <person name="Jorge da Silva N."/>
            <person name="Qiu L."/>
            <person name="Villar-Briones A."/>
            <person name="Aparecida-Saddi V."/>
            <person name="Campos-Telles M.P."/>
            <person name="Grau M."/>
            <person name="Mikheyev A.S."/>
        </authorList>
    </citation>
    <scope>NUCLEOTIDE SEQUENCE</scope>
    <source>
        <tissue evidence="6">Venom_gland</tissue>
    </source>
</reference>
<dbReference type="SUPFAM" id="SSF69318">
    <property type="entry name" value="Integrin alpha N-terminal domain"/>
    <property type="match status" value="1"/>
</dbReference>
<evidence type="ECO:0000256" key="4">
    <source>
        <dbReference type="PROSITE-ProRule" id="PRU00803"/>
    </source>
</evidence>
<dbReference type="Pfam" id="PF01839">
    <property type="entry name" value="FG-GAP"/>
    <property type="match status" value="1"/>
</dbReference>
<keyword evidence="5" id="KW-0130">Cell adhesion</keyword>
<keyword evidence="5" id="KW-0675">Receptor</keyword>
<dbReference type="Gene3D" id="2.130.10.130">
    <property type="entry name" value="Integrin alpha, N-terminal"/>
    <property type="match status" value="1"/>
</dbReference>
<dbReference type="GO" id="GO:0005178">
    <property type="term" value="F:integrin binding"/>
    <property type="evidence" value="ECO:0007669"/>
    <property type="project" value="TreeGrafter"/>
</dbReference>
<dbReference type="GO" id="GO:0007229">
    <property type="term" value="P:integrin-mediated signaling pathway"/>
    <property type="evidence" value="ECO:0007669"/>
    <property type="project" value="UniProtKB-KW"/>
</dbReference>
<dbReference type="InterPro" id="IPR028994">
    <property type="entry name" value="Integrin_alpha_N"/>
</dbReference>
<dbReference type="PROSITE" id="PS51470">
    <property type="entry name" value="FG_GAP"/>
    <property type="match status" value="2"/>
</dbReference>
<proteinExistence type="inferred from homology"/>
<evidence type="ECO:0000256" key="3">
    <source>
        <dbReference type="ARBA" id="ARBA00023180"/>
    </source>
</evidence>